<comment type="caution">
    <text evidence="2">The sequence shown here is derived from an EMBL/GenBank/DDBJ whole genome shotgun (WGS) entry which is preliminary data.</text>
</comment>
<gene>
    <name evidence="2" type="ORF">SDJN03_26328</name>
</gene>
<name>A0AAV6M5G5_9ROSI</name>
<feature type="region of interest" description="Disordered" evidence="1">
    <location>
        <begin position="36"/>
        <end position="59"/>
    </location>
</feature>
<evidence type="ECO:0000313" key="3">
    <source>
        <dbReference type="Proteomes" id="UP000685013"/>
    </source>
</evidence>
<protein>
    <submittedName>
        <fullName evidence="2">Uncharacterized protein</fullName>
    </submittedName>
</protein>
<accession>A0AAV6M5G5</accession>
<keyword evidence="3" id="KW-1185">Reference proteome</keyword>
<proteinExistence type="predicted"/>
<feature type="non-terminal residue" evidence="2">
    <location>
        <position position="1"/>
    </location>
</feature>
<evidence type="ECO:0000256" key="1">
    <source>
        <dbReference type="SAM" id="MobiDB-lite"/>
    </source>
</evidence>
<organism evidence="2 3">
    <name type="scientific">Cucurbita argyrosperma subsp. sororia</name>
    <dbReference type="NCBI Taxonomy" id="37648"/>
    <lineage>
        <taxon>Eukaryota</taxon>
        <taxon>Viridiplantae</taxon>
        <taxon>Streptophyta</taxon>
        <taxon>Embryophyta</taxon>
        <taxon>Tracheophyta</taxon>
        <taxon>Spermatophyta</taxon>
        <taxon>Magnoliopsida</taxon>
        <taxon>eudicotyledons</taxon>
        <taxon>Gunneridae</taxon>
        <taxon>Pentapetalae</taxon>
        <taxon>rosids</taxon>
        <taxon>fabids</taxon>
        <taxon>Cucurbitales</taxon>
        <taxon>Cucurbitaceae</taxon>
        <taxon>Cucurbiteae</taxon>
        <taxon>Cucurbita</taxon>
    </lineage>
</organism>
<dbReference type="Proteomes" id="UP000685013">
    <property type="component" value="Chromosome 17"/>
</dbReference>
<reference evidence="2 3" key="1">
    <citation type="journal article" date="2021" name="Hortic Res">
        <title>The domestication of Cucurbita argyrosperma as revealed by the genome of its wild relative.</title>
        <authorList>
            <person name="Barrera-Redondo J."/>
            <person name="Sanchez-de la Vega G."/>
            <person name="Aguirre-Liguori J.A."/>
            <person name="Castellanos-Morales G."/>
            <person name="Gutierrez-Guerrero Y.T."/>
            <person name="Aguirre-Dugua X."/>
            <person name="Aguirre-Planter E."/>
            <person name="Tenaillon M.I."/>
            <person name="Lira-Saade R."/>
            <person name="Eguiarte L.E."/>
        </authorList>
    </citation>
    <scope>NUCLEOTIDE SEQUENCE [LARGE SCALE GENOMIC DNA]</scope>
    <source>
        <strain evidence="2">JBR-2021</strain>
    </source>
</reference>
<sequence length="169" mass="18815">MASFGSLKNAIFERGEKTALSGACARPNVHDRRKKFMREYGKKASTSSGDHKADDKNDFDEYGPQGYTSGLHRQYFQIPFCSSSHSLSPPTLFDLSFEFRPLLPSSHGLGLNCGHHPPFSTSLSSFDLCCLPPMDLDYCNCGHHPPFSTSLSSETFVAFLPWTWTIVIL</sequence>
<dbReference type="AlphaFoldDB" id="A0AAV6M5G5"/>
<dbReference type="EMBL" id="JAGKQH010000017">
    <property type="protein sequence ID" value="KAG6575689.1"/>
    <property type="molecule type" value="Genomic_DNA"/>
</dbReference>
<evidence type="ECO:0000313" key="2">
    <source>
        <dbReference type="EMBL" id="KAG6575689.1"/>
    </source>
</evidence>